<feature type="active site" evidence="6">
    <location>
        <position position="558"/>
    </location>
</feature>
<dbReference type="PANTHER" id="PTHR39540">
    <property type="match status" value="1"/>
</dbReference>
<dbReference type="PROSITE" id="PS51694">
    <property type="entry name" value="PEPTIDASE_M66"/>
    <property type="match status" value="1"/>
</dbReference>
<keyword evidence="4 6" id="KW-0862">Zinc</keyword>
<dbReference type="InterPro" id="IPR051256">
    <property type="entry name" value="Dictomallein"/>
</dbReference>
<dbReference type="Pfam" id="PF10462">
    <property type="entry name" value="Peptidase_M66"/>
    <property type="match status" value="1"/>
</dbReference>
<evidence type="ECO:0000313" key="10">
    <source>
        <dbReference type="Proteomes" id="UP000253437"/>
    </source>
</evidence>
<dbReference type="GO" id="GO:0006508">
    <property type="term" value="P:proteolysis"/>
    <property type="evidence" value="ECO:0007669"/>
    <property type="project" value="UniProtKB-UniRule"/>
</dbReference>
<keyword evidence="3 6" id="KW-0378">Hydrolase</keyword>
<evidence type="ECO:0000256" key="5">
    <source>
        <dbReference type="ARBA" id="ARBA00023049"/>
    </source>
</evidence>
<evidence type="ECO:0000313" key="9">
    <source>
        <dbReference type="EMBL" id="RIW13903.1"/>
    </source>
</evidence>
<dbReference type="GO" id="GO:0004222">
    <property type="term" value="F:metalloendopeptidase activity"/>
    <property type="evidence" value="ECO:0007669"/>
    <property type="project" value="UniProtKB-UniRule"/>
</dbReference>
<keyword evidence="1 6" id="KW-0645">Protease</keyword>
<keyword evidence="7" id="KW-0732">Signal</keyword>
<comment type="caution">
    <text evidence="9">The sequence shown here is derived from an EMBL/GenBank/DDBJ whole genome shotgun (WGS) entry which is preliminary data.</text>
</comment>
<evidence type="ECO:0000259" key="8">
    <source>
        <dbReference type="PROSITE" id="PS51694"/>
    </source>
</evidence>
<feature type="binding site" evidence="6">
    <location>
        <position position="561"/>
    </location>
    <ligand>
        <name>Zn(2+)</name>
        <dbReference type="ChEBI" id="CHEBI:29105"/>
        <note>catalytic</note>
    </ligand>
</feature>
<dbReference type="GO" id="GO:0046872">
    <property type="term" value="F:metal ion binding"/>
    <property type="evidence" value="ECO:0007669"/>
    <property type="project" value="UniProtKB-UniRule"/>
</dbReference>
<dbReference type="Gene3D" id="2.60.40.10">
    <property type="entry name" value="Immunoglobulins"/>
    <property type="match status" value="1"/>
</dbReference>
<name>A0A8B3DK37_VIBHA</name>
<organism evidence="9 10">
    <name type="scientific">Vibrio harveyi</name>
    <name type="common">Beneckea harveyi</name>
    <dbReference type="NCBI Taxonomy" id="669"/>
    <lineage>
        <taxon>Bacteria</taxon>
        <taxon>Pseudomonadati</taxon>
        <taxon>Pseudomonadota</taxon>
        <taxon>Gammaproteobacteria</taxon>
        <taxon>Vibrionales</taxon>
        <taxon>Vibrionaceae</taxon>
        <taxon>Vibrio</taxon>
    </lineage>
</organism>
<feature type="domain" description="Peptidase M66" evidence="8">
    <location>
        <begin position="407"/>
        <end position="659"/>
    </location>
</feature>
<dbReference type="Gene3D" id="3.30.160.280">
    <property type="match status" value="3"/>
</dbReference>
<keyword evidence="5 6" id="KW-0482">Metalloprotease</keyword>
<protein>
    <submittedName>
        <fullName evidence="9">Peptidase M66</fullName>
    </submittedName>
</protein>
<evidence type="ECO:0000256" key="6">
    <source>
        <dbReference type="PROSITE-ProRule" id="PRU01031"/>
    </source>
</evidence>
<feature type="binding site" evidence="6">
    <location>
        <position position="557"/>
    </location>
    <ligand>
        <name>Zn(2+)</name>
        <dbReference type="ChEBI" id="CHEBI:29105"/>
        <note>catalytic</note>
    </ligand>
</feature>
<dbReference type="InterPro" id="IPR022218">
    <property type="entry name" value="TagA_dom"/>
</dbReference>
<evidence type="ECO:0000256" key="4">
    <source>
        <dbReference type="ARBA" id="ARBA00022833"/>
    </source>
</evidence>
<evidence type="ECO:0000256" key="2">
    <source>
        <dbReference type="ARBA" id="ARBA00022723"/>
    </source>
</evidence>
<feature type="binding site" evidence="6">
    <location>
        <position position="567"/>
    </location>
    <ligand>
        <name>Zn(2+)</name>
        <dbReference type="ChEBI" id="CHEBI:29105"/>
        <note>catalytic</note>
    </ligand>
</feature>
<gene>
    <name evidence="9" type="ORF">DS957_010140</name>
</gene>
<dbReference type="InterPro" id="IPR013783">
    <property type="entry name" value="Ig-like_fold"/>
</dbReference>
<feature type="signal peptide" evidence="7">
    <location>
        <begin position="1"/>
        <end position="32"/>
    </location>
</feature>
<evidence type="ECO:0000256" key="7">
    <source>
        <dbReference type="SAM" id="SignalP"/>
    </source>
</evidence>
<dbReference type="InterPro" id="IPR019503">
    <property type="entry name" value="Peptidase_M66_dom"/>
</dbReference>
<evidence type="ECO:0000256" key="1">
    <source>
        <dbReference type="ARBA" id="ARBA00022670"/>
    </source>
</evidence>
<dbReference type="Pfam" id="PF12561">
    <property type="entry name" value="TagA"/>
    <property type="match status" value="1"/>
</dbReference>
<evidence type="ECO:0000256" key="3">
    <source>
        <dbReference type="ARBA" id="ARBA00022801"/>
    </source>
</evidence>
<dbReference type="AlphaFoldDB" id="A0A8B3DK37"/>
<keyword evidence="2 6" id="KW-0479">Metal-binding</keyword>
<accession>A0A8B3DK37</accession>
<reference evidence="9 10" key="1">
    <citation type="submission" date="2018-08" db="EMBL/GenBank/DDBJ databases">
        <title>Vibrio harveyi strains pathogenic to white snook Centropomus viridis Lockington (1877) and potential probiotic bacteria.</title>
        <authorList>
            <person name="Soto-Rodriguez S."/>
            <person name="Gomez-Gil B."/>
            <person name="Lozano-Olvera R."/>
        </authorList>
    </citation>
    <scope>NUCLEOTIDE SEQUENCE [LARGE SCALE GENOMIC DNA]</scope>
    <source>
        <strain evidence="9 10">CAIM 1508</strain>
    </source>
</reference>
<feature type="chain" id="PRO_5032288053" evidence="7">
    <location>
        <begin position="33"/>
        <end position="1247"/>
    </location>
</feature>
<dbReference type="Proteomes" id="UP000253437">
    <property type="component" value="Unassembled WGS sequence"/>
</dbReference>
<proteinExistence type="predicted"/>
<dbReference type="PANTHER" id="PTHR39540:SF1">
    <property type="entry name" value="DICTOMALLEIN-1-RELATED"/>
    <property type="match status" value="1"/>
</dbReference>
<comment type="cofactor">
    <cofactor evidence="6">
        <name>Zn(2+)</name>
        <dbReference type="ChEBI" id="CHEBI:29105"/>
    </cofactor>
    <text evidence="6">Binds 1 zinc ion per subunit.</text>
</comment>
<dbReference type="EMBL" id="QOUW02000027">
    <property type="protein sequence ID" value="RIW13903.1"/>
    <property type="molecule type" value="Genomic_DNA"/>
</dbReference>
<sequence>MSIPLAKVESHMKKNTLAWLISSLLGSTAAFANANHDLTLVEIGNQTFERIEMLKQLADKGQDTYQRDGKTYLNFQGHEYWVNFDNYPKFPFMFGEQDQAYRNVVDFVGPEWEFIWYNGGFYLIHKEFGVMNPDDTGCYVEYIPAARGSKGPNGEYIWQSDMIQNIETSDCGDLSAPSINALNVASVSDQGVQLKWATQNANDNVVLTLTESGSEPVRYDNVQSGLFIGSLKPDTRYTAELSSCNAIDCIEPQKIEFTTSAARLGYADELPLVNHLNGDLTGSIHFAQTHTTTAPNQNDVNLFPDLVIDREALLLFTPEDKTVQQVWVELSFEGTVITRLPMLPPSALAASDQPDNGRSKVVFSHHAWSLPLQWDWMKPGLSLRLTDNTDRQGDLAANELVFGGAPELIIQNIDMGMLTAPRDGNTMIKNMAKLSADYFQKIPASKLVMADYTAAYFPKVTLPNGKVYTTSSDGEGGWHGGDMREAIGKALVSTGVNNANVGITDSAGYSQAYNKRFNHITAHTNRGVYTNGIIDHGGSGGGGIVTLTATTGNEWSHELGHNYGLGHYPWYASTHDLESGWGWDALHRRFIGNLHWTGEATTNDVGGEVVPPFAGEFRFMRDAQAGGEAALLGTISHYTLEHPSQSRRVQTWLNNGFNVDLNSSTGYVRWNQESQSYEEAQTDTPVPTAAGVPVVTMLGIYDPRNELASQVYPLIYSNYGNVFELPSAPDVTYHPEGWQAVSSLSDEQIEQDLWQTMKVNNQQARICQFTYTASNGESANFVGTVSTDMARCESSEDMYWNINGQRERMISQDHDYSLLSKYGESAVTYTPNAEIGEVPLCVLDKSGTSHDGAGYFTSSHCQQFSGVKHNNGADWRYARHQGGMHQPSMISQRSCAVTVERQDGSVQNIAVASSRLNDSQSNKFHFNLEQLPLPTRVTLSCTDVNGEQVLDSLITDQNPAIDKLVGPIFVGQEHGYKQYVDEQVMFADNAALNRIDFGFVADFDKFVADNYGAGVLNNGETSAERRAGALYVYPNPVTGTRDYFLMRDISAADFPTNQAGNEGWKYLGSAENHVQFGFNPLKVDRSNIDNAQRIANYFNQPQLLTWEQASSTAWGQSENAIFIDTDESGERRYFMQKRPGVSSALPVQNTSDADWRFIGSDTDIEQYIAELNSDLAKFEAEILAWHKQDRMGVWGENNNTGTINDIYVYHFRGGYHYYRLIDGKYWYFPWPTEANPNNADWQYLGHF</sequence>